<sequence>MPVPMDYLKLGQLALANGDHQEAVNIFRRALEQRKSARAFSGLGKAFHGLGDYPAARWAFYKTLELEPGHEEAIHHIADIENRTNYRSQSAHQSRFRVSGDRLEFLDGTWKPLFVKGINLGVGLPGYFPGEFAVRKGTYLKWFEQMTQAGINAVRLYTIHPPSFYEALLEYNESGKKLFLLQGIWAELPENDDFLDERYLAERESGNKNVVNVIHGNADLAERPGFAHGIYAHDVSGFTIGLIFGREWESCAVKGFNDKMDRSLADYEGRLLDVHGATPFEIWTARMCDFLQHYEAQKYGSPGLVSITNWPTLDPLVHPSESDYEAELTIQGVKLRTTACNQNEDMESLDVAKFSAKPGGGFFVTYHAYPYYPDFLNNDYLQEENTYLAYLHALKKHHEGQPLLIAEFGVPSCREVSHWHRDGWHQGGHNEAEQGRINGILMKAMHQAGMAGGVLFHWFDEWYKRNWVFFPYEIPADRNPFWFNLQDAEQNYGLLAAYPGYPAKHVSLAGRLKDWRDAVTLYGKDTDSMAFRFNDGSDDVRALSRLLVKHDEGFLYMLLEAKGDIDFATANYMIGLDTCNNQAGEFLLPFKTNLRSPVGMKFLIHLAGKERSRILVCKRYDKYLNVEKGEINPGSSDHGAWVTMHNKTNARRISKDGTRFFPARVFSMSNLRFGSLERENPDCDSLADFHVSGNIIELRIPWGLINFTDPSSRTVLWKDANGMTRKTDGIRLLAVSYKPREGTVCAMATGMKHNVTDHLPRQIETAEHMKVYSWDTWETPIYHLYLKESYYAFKQVLADIPETI</sequence>
<name>A0A419EQ90_9BACT</name>
<dbReference type="SUPFAM" id="SSF51445">
    <property type="entry name" value="(Trans)glycosidases"/>
    <property type="match status" value="1"/>
</dbReference>
<dbReference type="InterPro" id="IPR019734">
    <property type="entry name" value="TPR_rpt"/>
</dbReference>
<feature type="repeat" description="TPR" evidence="1">
    <location>
        <begin position="37"/>
        <end position="70"/>
    </location>
</feature>
<evidence type="ECO:0000313" key="3">
    <source>
        <dbReference type="Proteomes" id="UP000285961"/>
    </source>
</evidence>
<dbReference type="PROSITE" id="PS50005">
    <property type="entry name" value="TPR"/>
    <property type="match status" value="1"/>
</dbReference>
<dbReference type="Proteomes" id="UP000285961">
    <property type="component" value="Unassembled WGS sequence"/>
</dbReference>
<dbReference type="AlphaFoldDB" id="A0A419EQ90"/>
<keyword evidence="1" id="KW-0802">TPR repeat</keyword>
<organism evidence="2 3">
    <name type="scientific">Candidatus Abyssobacteria bacterium SURF_17</name>
    <dbReference type="NCBI Taxonomy" id="2093361"/>
    <lineage>
        <taxon>Bacteria</taxon>
        <taxon>Pseudomonadati</taxon>
        <taxon>Candidatus Hydrogenedentota</taxon>
        <taxon>Candidatus Abyssobacteria</taxon>
    </lineage>
</organism>
<proteinExistence type="predicted"/>
<dbReference type="SUPFAM" id="SSF48452">
    <property type="entry name" value="TPR-like"/>
    <property type="match status" value="1"/>
</dbReference>
<dbReference type="SMART" id="SM00028">
    <property type="entry name" value="TPR"/>
    <property type="match status" value="2"/>
</dbReference>
<dbReference type="Gene3D" id="3.20.20.80">
    <property type="entry name" value="Glycosidases"/>
    <property type="match status" value="1"/>
</dbReference>
<evidence type="ECO:0000256" key="1">
    <source>
        <dbReference type="PROSITE-ProRule" id="PRU00339"/>
    </source>
</evidence>
<protein>
    <submittedName>
        <fullName evidence="2">Tetratricopeptide repeat protein</fullName>
    </submittedName>
</protein>
<reference evidence="2 3" key="1">
    <citation type="journal article" date="2017" name="ISME J.">
        <title>Energy and carbon metabolisms in a deep terrestrial subsurface fluid microbial community.</title>
        <authorList>
            <person name="Momper L."/>
            <person name="Jungbluth S.P."/>
            <person name="Lee M.D."/>
            <person name="Amend J.P."/>
        </authorList>
    </citation>
    <scope>NUCLEOTIDE SEQUENCE [LARGE SCALE GENOMIC DNA]</scope>
    <source>
        <strain evidence="2">SURF_17</strain>
    </source>
</reference>
<dbReference type="Pfam" id="PF13432">
    <property type="entry name" value="TPR_16"/>
    <property type="match status" value="1"/>
</dbReference>
<dbReference type="InterPro" id="IPR017853">
    <property type="entry name" value="GH"/>
</dbReference>
<dbReference type="EMBL" id="QZKI01000127">
    <property type="protein sequence ID" value="RJP65404.1"/>
    <property type="molecule type" value="Genomic_DNA"/>
</dbReference>
<accession>A0A419EQ90</accession>
<comment type="caution">
    <text evidence="2">The sequence shown here is derived from an EMBL/GenBank/DDBJ whole genome shotgun (WGS) entry which is preliminary data.</text>
</comment>
<gene>
    <name evidence="2" type="ORF">C4532_17730</name>
</gene>
<dbReference type="Gene3D" id="1.25.40.10">
    <property type="entry name" value="Tetratricopeptide repeat domain"/>
    <property type="match status" value="1"/>
</dbReference>
<evidence type="ECO:0000313" key="2">
    <source>
        <dbReference type="EMBL" id="RJP65404.1"/>
    </source>
</evidence>
<dbReference type="InterPro" id="IPR011990">
    <property type="entry name" value="TPR-like_helical_dom_sf"/>
</dbReference>